<feature type="chain" id="PRO_5005567433" evidence="1">
    <location>
        <begin position="21"/>
        <end position="83"/>
    </location>
</feature>
<name>A0A0L6UEX8_9BASI</name>
<organism evidence="2 3">
    <name type="scientific">Puccinia sorghi</name>
    <dbReference type="NCBI Taxonomy" id="27349"/>
    <lineage>
        <taxon>Eukaryota</taxon>
        <taxon>Fungi</taxon>
        <taxon>Dikarya</taxon>
        <taxon>Basidiomycota</taxon>
        <taxon>Pucciniomycotina</taxon>
        <taxon>Pucciniomycetes</taxon>
        <taxon>Pucciniales</taxon>
        <taxon>Pucciniaceae</taxon>
        <taxon>Puccinia</taxon>
    </lineage>
</organism>
<sequence length="83" mass="9403">MYINGHGLLMIAIMIDTLQSSHPDPVLTEDIYIYIYMFIPQPSFVPMFGQAMAAHTITQLANFPTQPLPIKLSVLFFLFGEKI</sequence>
<dbReference type="AlphaFoldDB" id="A0A0L6UEX8"/>
<dbReference type="EMBL" id="LAVV01012017">
    <property type="protein sequence ID" value="KNZ47109.1"/>
    <property type="molecule type" value="Genomic_DNA"/>
</dbReference>
<accession>A0A0L6UEX8</accession>
<gene>
    <name evidence="2" type="ORF">VP01_666g4</name>
</gene>
<evidence type="ECO:0000313" key="3">
    <source>
        <dbReference type="Proteomes" id="UP000037035"/>
    </source>
</evidence>
<evidence type="ECO:0000256" key="1">
    <source>
        <dbReference type="SAM" id="SignalP"/>
    </source>
</evidence>
<keyword evidence="3" id="KW-1185">Reference proteome</keyword>
<comment type="caution">
    <text evidence="2">The sequence shown here is derived from an EMBL/GenBank/DDBJ whole genome shotgun (WGS) entry which is preliminary data.</text>
</comment>
<dbReference type="VEuPathDB" id="FungiDB:VP01_666g4"/>
<keyword evidence="1" id="KW-0732">Signal</keyword>
<reference evidence="2 3" key="1">
    <citation type="submission" date="2015-08" db="EMBL/GenBank/DDBJ databases">
        <title>Next Generation Sequencing and Analysis of the Genome of Puccinia sorghi L Schw, the Causal Agent of Maize Common Rust.</title>
        <authorList>
            <person name="Rochi L."/>
            <person name="Burguener G."/>
            <person name="Darino M."/>
            <person name="Turjanski A."/>
            <person name="Kreff E."/>
            <person name="Dieguez M.J."/>
            <person name="Sacco F."/>
        </authorList>
    </citation>
    <scope>NUCLEOTIDE SEQUENCE [LARGE SCALE GENOMIC DNA]</scope>
    <source>
        <strain evidence="2 3">RO10H11247</strain>
    </source>
</reference>
<proteinExistence type="predicted"/>
<dbReference type="Proteomes" id="UP000037035">
    <property type="component" value="Unassembled WGS sequence"/>
</dbReference>
<protein>
    <submittedName>
        <fullName evidence="2">Uncharacterized protein</fullName>
    </submittedName>
</protein>
<feature type="signal peptide" evidence="1">
    <location>
        <begin position="1"/>
        <end position="20"/>
    </location>
</feature>
<evidence type="ECO:0000313" key="2">
    <source>
        <dbReference type="EMBL" id="KNZ47109.1"/>
    </source>
</evidence>